<dbReference type="RefSeq" id="XP_018733521.1">
    <property type="nucleotide sequence ID" value="XM_018880874.1"/>
</dbReference>
<evidence type="ECO:0000256" key="9">
    <source>
        <dbReference type="RuleBase" id="RU810713"/>
    </source>
</evidence>
<evidence type="ECO:0000256" key="5">
    <source>
        <dbReference type="ARBA" id="ARBA00022840"/>
    </source>
</evidence>
<dbReference type="FunFam" id="3.40.50.300:FF:000207">
    <property type="entry name" value="CTP synthase"/>
    <property type="match status" value="1"/>
</dbReference>
<dbReference type="GO" id="GO:0005737">
    <property type="term" value="C:cytoplasm"/>
    <property type="evidence" value="ECO:0007669"/>
    <property type="project" value="TreeGrafter"/>
</dbReference>
<keyword evidence="13" id="KW-1185">Reference proteome</keyword>
<dbReference type="GO" id="GO:0097268">
    <property type="term" value="C:cytoophidium"/>
    <property type="evidence" value="ECO:0007669"/>
    <property type="project" value="EnsemblFungi"/>
</dbReference>
<dbReference type="KEGG" id="slb:AWJ20_3840"/>
<keyword evidence="7 9" id="KW-0665">Pyrimidine biosynthesis</keyword>
<dbReference type="GO" id="GO:0003883">
    <property type="term" value="F:CTP synthase activity"/>
    <property type="evidence" value="ECO:0007669"/>
    <property type="project" value="UniProtKB-UniRule"/>
</dbReference>
<dbReference type="FunFam" id="3.40.50.880:FF:000005">
    <property type="entry name" value="CTP synthase"/>
    <property type="match status" value="1"/>
</dbReference>
<protein>
    <recommendedName>
        <fullName evidence="9">CTP synthase</fullName>
        <ecNumber evidence="9">6.3.4.2</ecNumber>
    </recommendedName>
    <alternativeName>
        <fullName evidence="9">UTP--ammonia ligase</fullName>
    </alternativeName>
</protein>
<dbReference type="NCBIfam" id="NF003792">
    <property type="entry name" value="PRK05380.1"/>
    <property type="match status" value="1"/>
</dbReference>
<comment type="function">
    <text evidence="9">Catalyzes the ATP-dependent amination of UTP to CTP with either L-glutamine or ammonia as the source of nitrogen.</text>
</comment>
<dbReference type="InterPro" id="IPR017926">
    <property type="entry name" value="GATASE"/>
</dbReference>
<evidence type="ECO:0000256" key="4">
    <source>
        <dbReference type="ARBA" id="ARBA00022741"/>
    </source>
</evidence>
<feature type="domain" description="Glutamine amidotransferase" evidence="10">
    <location>
        <begin position="315"/>
        <end position="542"/>
    </location>
</feature>
<dbReference type="InterPro" id="IPR017456">
    <property type="entry name" value="CTP_synthase_N"/>
</dbReference>
<evidence type="ECO:0000256" key="2">
    <source>
        <dbReference type="ARBA" id="ARBA00007533"/>
    </source>
</evidence>
<keyword evidence="5 9" id="KW-0067">ATP-binding</keyword>
<dbReference type="InterPro" id="IPR029062">
    <property type="entry name" value="Class_I_gatase-like"/>
</dbReference>
<dbReference type="GO" id="GO:0042802">
    <property type="term" value="F:identical protein binding"/>
    <property type="evidence" value="ECO:0007669"/>
    <property type="project" value="TreeGrafter"/>
</dbReference>
<comment type="similarity">
    <text evidence="2 9">Belongs to the CTP synthase family.</text>
</comment>
<dbReference type="InterPro" id="IPR027417">
    <property type="entry name" value="P-loop_NTPase"/>
</dbReference>
<feature type="domain" description="CTP synthase N-terminal" evidence="11">
    <location>
        <begin position="2"/>
        <end position="270"/>
    </location>
</feature>
<comment type="catalytic activity">
    <reaction evidence="8 9">
        <text>UTP + L-glutamine + ATP + H2O = CTP + L-glutamate + ADP + phosphate + 2 H(+)</text>
        <dbReference type="Rhea" id="RHEA:26426"/>
        <dbReference type="ChEBI" id="CHEBI:15377"/>
        <dbReference type="ChEBI" id="CHEBI:15378"/>
        <dbReference type="ChEBI" id="CHEBI:29985"/>
        <dbReference type="ChEBI" id="CHEBI:30616"/>
        <dbReference type="ChEBI" id="CHEBI:37563"/>
        <dbReference type="ChEBI" id="CHEBI:43474"/>
        <dbReference type="ChEBI" id="CHEBI:46398"/>
        <dbReference type="ChEBI" id="CHEBI:58359"/>
        <dbReference type="ChEBI" id="CHEBI:456216"/>
        <dbReference type="EC" id="6.3.4.2"/>
    </reaction>
</comment>
<dbReference type="UniPathway" id="UPA00159">
    <property type="reaction ID" value="UER00277"/>
</dbReference>
<dbReference type="GO" id="GO:0019856">
    <property type="term" value="P:pyrimidine nucleobase biosynthetic process"/>
    <property type="evidence" value="ECO:0007669"/>
    <property type="project" value="TreeGrafter"/>
</dbReference>
<dbReference type="GO" id="GO:0044210">
    <property type="term" value="P:'de novo' CTP biosynthetic process"/>
    <property type="evidence" value="ECO:0007669"/>
    <property type="project" value="UniProtKB-UniRule"/>
</dbReference>
<evidence type="ECO:0000256" key="7">
    <source>
        <dbReference type="ARBA" id="ARBA00022975"/>
    </source>
</evidence>
<dbReference type="CDD" id="cd01746">
    <property type="entry name" value="GATase1_CTP_Synthase"/>
    <property type="match status" value="1"/>
</dbReference>
<keyword evidence="4 9" id="KW-0547">Nucleotide-binding</keyword>
<sequence length="579" mass="64380">MKYVVVSGGVISGIGKGVIASSTGLLFKTMGLKATSIKIDPYMNIDAGTMSPLEHGEVFVLNDGGEVDLDLGNYERYLNVTLTRDHNITTGKVYKQVIEKERRGDYLGKTVQIVPHLTNAIQDWIEKVAHIPVDGDNEVPDVCIIELGGTVGDIESAPFVEALRQFQFRVGPENFALIHVSLVPVIHGEKKTKPTQAAIKDLRSLGLTPDIIACRCSEELDQAAIDKISMFCHVGPNQVLGVHDVNSTYHVPLLLHDQKLMEFFSKRFKLDELKLSSERIAKGQDLWTRWNSITQSHDRSFQKVTIALVGKYTNLQDSYISVVKALEHSALRCELKLEIVWVEASDLEIESSVTNKINYHKAWGSLCSADGILVPGGFGTRGTEGMIAAARWARENLVPYLGICLGFQVGVIDYARHVLNMKTNSIELDETIEDPVIVYMPEVDKINMGGTMRLGIRPAVFQESTENSVLRRLYGSAPTVMERHRHRYEVNPEHIDELEKSGLHFVAKDEKAERMEVFELKNHPYFVGTQYHPEYLSRVLDPSKPLLGLVAAAGGKLESILAATVDHHSDQAKGPVTDF</sequence>
<dbReference type="PROSITE" id="PS51273">
    <property type="entry name" value="GATASE_TYPE_1"/>
    <property type="match status" value="1"/>
</dbReference>
<dbReference type="InterPro" id="IPR033828">
    <property type="entry name" value="GATase1_CTP_Synthase"/>
</dbReference>
<proteinExistence type="inferred from homology"/>
<dbReference type="AlphaFoldDB" id="A0A167C034"/>
<gene>
    <name evidence="12" type="primary">URA7</name>
    <name evidence="12" type="ORF">AWJ20_3840</name>
</gene>
<dbReference type="SUPFAM" id="SSF52540">
    <property type="entry name" value="P-loop containing nucleoside triphosphate hydrolases"/>
    <property type="match status" value="1"/>
</dbReference>
<name>A0A167C034_9ASCO</name>
<dbReference type="Pfam" id="PF06418">
    <property type="entry name" value="CTP_synth_N"/>
    <property type="match status" value="1"/>
</dbReference>
<keyword evidence="6 9" id="KW-0315">Glutamine amidotransferase</keyword>
<evidence type="ECO:0000313" key="12">
    <source>
        <dbReference type="EMBL" id="ANB11044.1"/>
    </source>
</evidence>
<dbReference type="GeneID" id="30035906"/>
<evidence type="ECO:0000256" key="1">
    <source>
        <dbReference type="ARBA" id="ARBA00005171"/>
    </source>
</evidence>
<accession>A0A167C034</accession>
<dbReference type="Pfam" id="PF00117">
    <property type="entry name" value="GATase"/>
    <property type="match status" value="1"/>
</dbReference>
<dbReference type="EMBL" id="CP014500">
    <property type="protein sequence ID" value="ANB11044.1"/>
    <property type="molecule type" value="Genomic_DNA"/>
</dbReference>
<dbReference type="NCBIfam" id="TIGR00337">
    <property type="entry name" value="PyrG"/>
    <property type="match status" value="1"/>
</dbReference>
<evidence type="ECO:0000259" key="11">
    <source>
        <dbReference type="Pfam" id="PF06418"/>
    </source>
</evidence>
<evidence type="ECO:0000259" key="10">
    <source>
        <dbReference type="Pfam" id="PF00117"/>
    </source>
</evidence>
<dbReference type="Gene3D" id="3.40.50.300">
    <property type="entry name" value="P-loop containing nucleotide triphosphate hydrolases"/>
    <property type="match status" value="1"/>
</dbReference>
<dbReference type="Proteomes" id="UP000189580">
    <property type="component" value="Chromosome c"/>
</dbReference>
<dbReference type="PANTHER" id="PTHR11550">
    <property type="entry name" value="CTP SYNTHASE"/>
    <property type="match status" value="1"/>
</dbReference>
<dbReference type="InterPro" id="IPR004468">
    <property type="entry name" value="CTP_synthase"/>
</dbReference>
<keyword evidence="3 9" id="KW-0436">Ligase</keyword>
<dbReference type="CDD" id="cd03113">
    <property type="entry name" value="CTPS_N"/>
    <property type="match status" value="1"/>
</dbReference>
<dbReference type="SUPFAM" id="SSF52317">
    <property type="entry name" value="Class I glutamine amidotransferase-like"/>
    <property type="match status" value="1"/>
</dbReference>
<dbReference type="PANTHER" id="PTHR11550:SF0">
    <property type="entry name" value="CTP SYNTHASE-RELATED"/>
    <property type="match status" value="1"/>
</dbReference>
<organism evidence="12 13">
    <name type="scientific">Sugiyamaella lignohabitans</name>
    <dbReference type="NCBI Taxonomy" id="796027"/>
    <lineage>
        <taxon>Eukaryota</taxon>
        <taxon>Fungi</taxon>
        <taxon>Dikarya</taxon>
        <taxon>Ascomycota</taxon>
        <taxon>Saccharomycotina</taxon>
        <taxon>Dipodascomycetes</taxon>
        <taxon>Dipodascales</taxon>
        <taxon>Trichomonascaceae</taxon>
        <taxon>Sugiyamaella</taxon>
    </lineage>
</organism>
<dbReference type="Gene3D" id="3.40.50.880">
    <property type="match status" value="1"/>
</dbReference>
<evidence type="ECO:0000256" key="3">
    <source>
        <dbReference type="ARBA" id="ARBA00022598"/>
    </source>
</evidence>
<evidence type="ECO:0000313" key="13">
    <source>
        <dbReference type="Proteomes" id="UP000189580"/>
    </source>
</evidence>
<evidence type="ECO:0000256" key="6">
    <source>
        <dbReference type="ARBA" id="ARBA00022962"/>
    </source>
</evidence>
<dbReference type="EC" id="6.3.4.2" evidence="9"/>
<reference evidence="12 13" key="1">
    <citation type="submission" date="2016-02" db="EMBL/GenBank/DDBJ databases">
        <title>Complete genome sequence and transcriptome regulation of the pentose utilising yeast Sugiyamaella lignohabitans.</title>
        <authorList>
            <person name="Bellasio M."/>
            <person name="Peymann A."/>
            <person name="Valli M."/>
            <person name="Sipitzky M."/>
            <person name="Graf A."/>
            <person name="Sauer M."/>
            <person name="Marx H."/>
            <person name="Mattanovich D."/>
        </authorList>
    </citation>
    <scope>NUCLEOTIDE SEQUENCE [LARGE SCALE GENOMIC DNA]</scope>
    <source>
        <strain evidence="12 13">CBS 10342</strain>
    </source>
</reference>
<comment type="pathway">
    <text evidence="1 9">Pyrimidine metabolism; CTP biosynthesis via de novo pathway; CTP from UDP: step 2/2.</text>
</comment>
<dbReference type="OrthoDB" id="1739076at2759"/>
<dbReference type="GO" id="GO:0005524">
    <property type="term" value="F:ATP binding"/>
    <property type="evidence" value="ECO:0007669"/>
    <property type="project" value="UniProtKB-KW"/>
</dbReference>
<evidence type="ECO:0000256" key="8">
    <source>
        <dbReference type="ARBA" id="ARBA00047781"/>
    </source>
</evidence>